<name>A0ABS4H2P7_9BACL</name>
<accession>A0ABS4H2P7</accession>
<evidence type="ECO:0000313" key="2">
    <source>
        <dbReference type="EMBL" id="MBP1936741.1"/>
    </source>
</evidence>
<dbReference type="SUPFAM" id="SSF55729">
    <property type="entry name" value="Acyl-CoA N-acyltransferases (Nat)"/>
    <property type="match status" value="1"/>
</dbReference>
<protein>
    <submittedName>
        <fullName evidence="2">Ribosomal-protein-serine acetyltransferase</fullName>
        <ecNumber evidence="2">2.3.1.-</ecNumber>
    </submittedName>
</protein>
<dbReference type="PROSITE" id="PS51186">
    <property type="entry name" value="GNAT"/>
    <property type="match status" value="1"/>
</dbReference>
<organism evidence="2 3">
    <name type="scientific">Paenibacillus sediminis</name>
    <dbReference type="NCBI Taxonomy" id="664909"/>
    <lineage>
        <taxon>Bacteria</taxon>
        <taxon>Bacillati</taxon>
        <taxon>Bacillota</taxon>
        <taxon>Bacilli</taxon>
        <taxon>Bacillales</taxon>
        <taxon>Paenibacillaceae</taxon>
        <taxon>Paenibacillus</taxon>
    </lineage>
</organism>
<dbReference type="Gene3D" id="3.40.630.30">
    <property type="match status" value="1"/>
</dbReference>
<dbReference type="EMBL" id="JAGGKP010000002">
    <property type="protein sequence ID" value="MBP1936741.1"/>
    <property type="molecule type" value="Genomic_DNA"/>
</dbReference>
<dbReference type="Proteomes" id="UP001519273">
    <property type="component" value="Unassembled WGS sequence"/>
</dbReference>
<reference evidence="2 3" key="1">
    <citation type="submission" date="2021-03" db="EMBL/GenBank/DDBJ databases">
        <title>Genomic Encyclopedia of Type Strains, Phase IV (KMG-IV): sequencing the most valuable type-strain genomes for metagenomic binning, comparative biology and taxonomic classification.</title>
        <authorList>
            <person name="Goeker M."/>
        </authorList>
    </citation>
    <scope>NUCLEOTIDE SEQUENCE [LARGE SCALE GENOMIC DNA]</scope>
    <source>
        <strain evidence="2 3">DSM 23491</strain>
    </source>
</reference>
<dbReference type="Pfam" id="PF13302">
    <property type="entry name" value="Acetyltransf_3"/>
    <property type="match status" value="1"/>
</dbReference>
<evidence type="ECO:0000313" key="3">
    <source>
        <dbReference type="Proteomes" id="UP001519273"/>
    </source>
</evidence>
<feature type="domain" description="N-acetyltransferase" evidence="1">
    <location>
        <begin position="10"/>
        <end position="176"/>
    </location>
</feature>
<comment type="caution">
    <text evidence="2">The sequence shown here is derived from an EMBL/GenBank/DDBJ whole genome shotgun (WGS) entry which is preliminary data.</text>
</comment>
<dbReference type="GO" id="GO:0016746">
    <property type="term" value="F:acyltransferase activity"/>
    <property type="evidence" value="ECO:0007669"/>
    <property type="project" value="UniProtKB-KW"/>
</dbReference>
<keyword evidence="3" id="KW-1185">Reference proteome</keyword>
<dbReference type="EC" id="2.3.1.-" evidence="2"/>
<sequence>MFTYALDEETLLKLLAPEHVAPLFKLTNESRKTLRKWLPWVDAVTDIKHTESFVKGAMNQTAQNGGFTAGIWYRGDLAGIIGLHQIDWRNRTVSIGYWLGHRFEGKGLMTSACRALVDHALVDMNLNRVEIRCATHNEKSRAIPERLHFILEGVIREAEKLPDGYVDHVVYGMLQREWNLIR</sequence>
<evidence type="ECO:0000259" key="1">
    <source>
        <dbReference type="PROSITE" id="PS51186"/>
    </source>
</evidence>
<proteinExistence type="predicted"/>
<keyword evidence="2" id="KW-0012">Acyltransferase</keyword>
<dbReference type="InterPro" id="IPR051908">
    <property type="entry name" value="Ribosomal_N-acetyltransferase"/>
</dbReference>
<keyword evidence="2" id="KW-0808">Transferase</keyword>
<dbReference type="InterPro" id="IPR000182">
    <property type="entry name" value="GNAT_dom"/>
</dbReference>
<gene>
    <name evidence="2" type="ORF">J2Z20_001622</name>
</gene>
<dbReference type="RefSeq" id="WP_209847856.1">
    <property type="nucleotide sequence ID" value="NZ_CBCRVE010000003.1"/>
</dbReference>
<dbReference type="PANTHER" id="PTHR43441:SF12">
    <property type="entry name" value="RIBOSOMAL N-ACETYLTRANSFERASE YDAF-RELATED"/>
    <property type="match status" value="1"/>
</dbReference>
<dbReference type="InterPro" id="IPR016181">
    <property type="entry name" value="Acyl_CoA_acyltransferase"/>
</dbReference>
<dbReference type="PANTHER" id="PTHR43441">
    <property type="entry name" value="RIBOSOMAL-PROTEIN-SERINE ACETYLTRANSFERASE"/>
    <property type="match status" value="1"/>
</dbReference>